<name>A0A8I3AAP1_9AGAM</name>
<dbReference type="NCBIfam" id="TIGR00536">
    <property type="entry name" value="hemK_fam"/>
    <property type="match status" value="1"/>
</dbReference>
<keyword evidence="3" id="KW-0949">S-adenosyl-L-methionine</keyword>
<dbReference type="InterPro" id="IPR004556">
    <property type="entry name" value="HemK-like"/>
</dbReference>
<dbReference type="OrthoDB" id="269872at2759"/>
<dbReference type="CDD" id="cd02440">
    <property type="entry name" value="AdoMet_MTases"/>
    <property type="match status" value="1"/>
</dbReference>
<dbReference type="AlphaFoldDB" id="A0A8I3AAP1"/>
<keyword evidence="1 4" id="KW-0489">Methyltransferase</keyword>
<accession>A0A8I3AAP1</accession>
<evidence type="ECO:0000256" key="3">
    <source>
        <dbReference type="ARBA" id="ARBA00022691"/>
    </source>
</evidence>
<dbReference type="GO" id="GO:0005739">
    <property type="term" value="C:mitochondrion"/>
    <property type="evidence" value="ECO:0007669"/>
    <property type="project" value="TreeGrafter"/>
</dbReference>
<dbReference type="PANTHER" id="PTHR18895:SF74">
    <property type="entry name" value="MTRF1L RELEASE FACTOR GLUTAMINE METHYLTRANSFERASE"/>
    <property type="match status" value="1"/>
</dbReference>
<keyword evidence="2 4" id="KW-0808">Transferase</keyword>
<gene>
    <name evidence="4" type="ORF">JVT61DRAFT_14029</name>
</gene>
<evidence type="ECO:0000313" key="4">
    <source>
        <dbReference type="EMBL" id="KAG6378308.1"/>
    </source>
</evidence>
<protein>
    <submittedName>
        <fullName evidence="4">S-adenosyl-L-methionine-dependent methyltransferase</fullName>
    </submittedName>
</protein>
<dbReference type="Proteomes" id="UP000683000">
    <property type="component" value="Unassembled WGS sequence"/>
</dbReference>
<organism evidence="4 5">
    <name type="scientific">Boletus reticuloceps</name>
    <dbReference type="NCBI Taxonomy" id="495285"/>
    <lineage>
        <taxon>Eukaryota</taxon>
        <taxon>Fungi</taxon>
        <taxon>Dikarya</taxon>
        <taxon>Basidiomycota</taxon>
        <taxon>Agaricomycotina</taxon>
        <taxon>Agaricomycetes</taxon>
        <taxon>Agaricomycetidae</taxon>
        <taxon>Boletales</taxon>
        <taxon>Boletineae</taxon>
        <taxon>Boletaceae</taxon>
        <taxon>Boletoideae</taxon>
        <taxon>Boletus</taxon>
    </lineage>
</organism>
<evidence type="ECO:0000256" key="2">
    <source>
        <dbReference type="ARBA" id="ARBA00022679"/>
    </source>
</evidence>
<dbReference type="EMBL" id="JAGFBS010000007">
    <property type="protein sequence ID" value="KAG6378308.1"/>
    <property type="molecule type" value="Genomic_DNA"/>
</dbReference>
<sequence length="283" mass="31148">MKTRLAKLVLAIGRECAQREFAWMKRSQHAGDLNLLDMLDRRIAGEPLQYILGTLPFGPLDLLTRSPTLIPRPETEDWAIRLARTLAPSMTSPVRVLDLCTGSGCIPLLLCHLWPPASTHAVGVDISPDAVRLAADNTSRSSTHGRQNIFTPLQGDIHDPDLLHRLDPPPPFDVITANPPYIPLHVYHSLPSSVKDYEDPRALIGDPPNASHTDGLSFYRTIAALLARKGVLAPHATIALEVGHDQAHAVVQILRHTPGLPLGPMEIWKDPWDKDRVVFARAA</sequence>
<keyword evidence="5" id="KW-1185">Reference proteome</keyword>
<dbReference type="GO" id="GO:0032259">
    <property type="term" value="P:methylation"/>
    <property type="evidence" value="ECO:0007669"/>
    <property type="project" value="UniProtKB-KW"/>
</dbReference>
<evidence type="ECO:0000256" key="1">
    <source>
        <dbReference type="ARBA" id="ARBA00022603"/>
    </source>
</evidence>
<evidence type="ECO:0000313" key="5">
    <source>
        <dbReference type="Proteomes" id="UP000683000"/>
    </source>
</evidence>
<reference evidence="4" key="1">
    <citation type="submission" date="2021-03" db="EMBL/GenBank/DDBJ databases">
        <title>Evolutionary innovations through gain and loss of genes in the ectomycorrhizal Boletales.</title>
        <authorList>
            <person name="Wu G."/>
            <person name="Miyauchi S."/>
            <person name="Morin E."/>
            <person name="Yang Z.-L."/>
            <person name="Xu J."/>
            <person name="Martin F.M."/>
        </authorList>
    </citation>
    <scope>NUCLEOTIDE SEQUENCE</scope>
    <source>
        <strain evidence="4">BR01</strain>
    </source>
</reference>
<dbReference type="GO" id="GO:0008276">
    <property type="term" value="F:protein methyltransferase activity"/>
    <property type="evidence" value="ECO:0007669"/>
    <property type="project" value="InterPro"/>
</dbReference>
<comment type="caution">
    <text evidence="4">The sequence shown here is derived from an EMBL/GenBank/DDBJ whole genome shotgun (WGS) entry which is preliminary data.</text>
</comment>
<dbReference type="PANTHER" id="PTHR18895">
    <property type="entry name" value="HEMK METHYLTRANSFERASE"/>
    <property type="match status" value="1"/>
</dbReference>
<dbReference type="InterPro" id="IPR029063">
    <property type="entry name" value="SAM-dependent_MTases_sf"/>
</dbReference>
<dbReference type="InterPro" id="IPR050320">
    <property type="entry name" value="N5-glutamine_MTase"/>
</dbReference>
<dbReference type="Gene3D" id="3.40.50.150">
    <property type="entry name" value="Vaccinia Virus protein VP39"/>
    <property type="match status" value="1"/>
</dbReference>
<dbReference type="SUPFAM" id="SSF53335">
    <property type="entry name" value="S-adenosyl-L-methionine-dependent methyltransferases"/>
    <property type="match status" value="1"/>
</dbReference>
<proteinExistence type="predicted"/>